<dbReference type="Proteomes" id="UP000749559">
    <property type="component" value="Unassembled WGS sequence"/>
</dbReference>
<comment type="caution">
    <text evidence="1">The sequence shown here is derived from an EMBL/GenBank/DDBJ whole genome shotgun (WGS) entry which is preliminary data.</text>
</comment>
<sequence>KDTETQVTVSKDTGTQVTATQNTEIKDPIETQDERLLSVDFAALFGHIRLVELILTFYTQHSRSTPKQSRNMLFRAVHFGSFDALKLLLKHKTYTNEEISDALYLATQKRDAKCMEVLLSLKVPVTQMTLNMNLYHLLCLVSTQPEINTGITDLMNNQSRLAECFKVLIKYSHDVNSRVPDRTYPLYSLIWAIFSKIFNEDSDNSEDLRSTVEDGLQCLENLLNAGADPNFNETAAATYSNEETLIISGRLAFPSALVCVVYKIYDQVINNTVDNALRCPGNDSTRVQIDQFVVEVFEVLLQHGAKLHIPDRDPHMESLTDPLGFILMTLLMCDKANPANGCSINCHFIKPLIDLLELVLVNGGNLEKMTNPQCAASIDISTLS</sequence>
<dbReference type="InterPro" id="IPR051616">
    <property type="entry name" value="Cul2-RING_E3_ligase_SR"/>
</dbReference>
<name>A0A8S4N7L9_OWEFU</name>
<dbReference type="Pfam" id="PF12796">
    <property type="entry name" value="Ank_2"/>
    <property type="match status" value="1"/>
</dbReference>
<feature type="non-terminal residue" evidence="1">
    <location>
        <position position="1"/>
    </location>
</feature>
<protein>
    <submittedName>
        <fullName evidence="1">Uncharacterized protein</fullName>
    </submittedName>
</protein>
<gene>
    <name evidence="1" type="ORF">OFUS_LOCUS4024</name>
</gene>
<evidence type="ECO:0000313" key="2">
    <source>
        <dbReference type="Proteomes" id="UP000749559"/>
    </source>
</evidence>
<dbReference type="InterPro" id="IPR002110">
    <property type="entry name" value="Ankyrin_rpt"/>
</dbReference>
<dbReference type="AlphaFoldDB" id="A0A8S4N7L9"/>
<dbReference type="OrthoDB" id="6098706at2759"/>
<feature type="non-terminal residue" evidence="1">
    <location>
        <position position="384"/>
    </location>
</feature>
<dbReference type="EMBL" id="CAIIXF020000002">
    <property type="protein sequence ID" value="CAH1776895.1"/>
    <property type="molecule type" value="Genomic_DNA"/>
</dbReference>
<reference evidence="1" key="1">
    <citation type="submission" date="2022-03" db="EMBL/GenBank/DDBJ databases">
        <authorList>
            <person name="Martin C."/>
        </authorList>
    </citation>
    <scope>NUCLEOTIDE SEQUENCE</scope>
</reference>
<dbReference type="Gene3D" id="1.25.40.20">
    <property type="entry name" value="Ankyrin repeat-containing domain"/>
    <property type="match status" value="1"/>
</dbReference>
<accession>A0A8S4N7L9</accession>
<dbReference type="InterPro" id="IPR036770">
    <property type="entry name" value="Ankyrin_rpt-contain_sf"/>
</dbReference>
<dbReference type="PANTHER" id="PTHR46224:SF64">
    <property type="entry name" value="IQ MOTIF AND ANKYRIN REPEAT DOMAIN-CONTAINING PROTEIN 1"/>
    <property type="match status" value="1"/>
</dbReference>
<keyword evidence="2" id="KW-1185">Reference proteome</keyword>
<evidence type="ECO:0000313" key="1">
    <source>
        <dbReference type="EMBL" id="CAH1776895.1"/>
    </source>
</evidence>
<proteinExistence type="predicted"/>
<organism evidence="1 2">
    <name type="scientific">Owenia fusiformis</name>
    <name type="common">Polychaete worm</name>
    <dbReference type="NCBI Taxonomy" id="6347"/>
    <lineage>
        <taxon>Eukaryota</taxon>
        <taxon>Metazoa</taxon>
        <taxon>Spiralia</taxon>
        <taxon>Lophotrochozoa</taxon>
        <taxon>Annelida</taxon>
        <taxon>Polychaeta</taxon>
        <taxon>Sedentaria</taxon>
        <taxon>Canalipalpata</taxon>
        <taxon>Sabellida</taxon>
        <taxon>Oweniida</taxon>
        <taxon>Oweniidae</taxon>
        <taxon>Owenia</taxon>
    </lineage>
</organism>
<dbReference type="PANTHER" id="PTHR46224">
    <property type="entry name" value="ANKYRIN REPEAT FAMILY PROTEIN"/>
    <property type="match status" value="1"/>
</dbReference>
<dbReference type="SUPFAM" id="SSF48403">
    <property type="entry name" value="Ankyrin repeat"/>
    <property type="match status" value="1"/>
</dbReference>